<feature type="signal peptide" evidence="1">
    <location>
        <begin position="1"/>
        <end position="23"/>
    </location>
</feature>
<dbReference type="EMBL" id="VOXD01000002">
    <property type="protein sequence ID" value="TXF91415.1"/>
    <property type="molecule type" value="Genomic_DNA"/>
</dbReference>
<proteinExistence type="predicted"/>
<reference evidence="3 4" key="1">
    <citation type="submission" date="2019-08" db="EMBL/GenBank/DDBJ databases">
        <title>Lewinella sp. strain SSH13 Genome sequencing and assembly.</title>
        <authorList>
            <person name="Kim I."/>
        </authorList>
    </citation>
    <scope>NUCLEOTIDE SEQUENCE [LARGE SCALE GENOMIC DNA]</scope>
    <source>
        <strain evidence="3 4">SSH13</strain>
    </source>
</reference>
<keyword evidence="1" id="KW-0732">Signal</keyword>
<evidence type="ECO:0000313" key="3">
    <source>
        <dbReference type="EMBL" id="TXF91415.1"/>
    </source>
</evidence>
<dbReference type="OrthoDB" id="654178at2"/>
<dbReference type="RefSeq" id="WP_147928955.1">
    <property type="nucleotide sequence ID" value="NZ_VOXD01000002.1"/>
</dbReference>
<dbReference type="Proteomes" id="UP000321907">
    <property type="component" value="Unassembled WGS sequence"/>
</dbReference>
<sequence>MQTRFSFLLSILFVIGGISAAQAQELEFGLKAGTALYSGDLSPKEFGLYPDDLNFAGGLYLRYRPGGRFGIRVNGDFGRISAERDDMRAPNEMGVFLDVTRNFRSSITEFNAVLEYDLFYLGNRDGNYFAPYIFGGVGVLSFNPEGEMDGVYTELQPLATEGQGSGLSPAYDATPYELTTVVGVFGGGVRVRFADRIVVGLELGGRKTGTDYLDDISDTRVNYLDVLQGDNGGLAARFSNPAVQDPAEVGDLSYSRGGDAEDYYFIGSLTVGITIGASGSNKSGCYKF</sequence>
<accession>A0A5C7FJF4</accession>
<dbReference type="SUPFAM" id="SSF56925">
    <property type="entry name" value="OMPA-like"/>
    <property type="match status" value="1"/>
</dbReference>
<gene>
    <name evidence="3" type="ORF">FUA23_01585</name>
</gene>
<organism evidence="3 4">
    <name type="scientific">Neolewinella aurantiaca</name>
    <dbReference type="NCBI Taxonomy" id="2602767"/>
    <lineage>
        <taxon>Bacteria</taxon>
        <taxon>Pseudomonadati</taxon>
        <taxon>Bacteroidota</taxon>
        <taxon>Saprospiria</taxon>
        <taxon>Saprospirales</taxon>
        <taxon>Lewinellaceae</taxon>
        <taxon>Neolewinella</taxon>
    </lineage>
</organism>
<comment type="caution">
    <text evidence="3">The sequence shown here is derived from an EMBL/GenBank/DDBJ whole genome shotgun (WGS) entry which is preliminary data.</text>
</comment>
<dbReference type="InterPro" id="IPR011250">
    <property type="entry name" value="OMP/PagP_B-barrel"/>
</dbReference>
<dbReference type="InterPro" id="IPR045743">
    <property type="entry name" value="DUF6089"/>
</dbReference>
<evidence type="ECO:0000313" key="4">
    <source>
        <dbReference type="Proteomes" id="UP000321907"/>
    </source>
</evidence>
<dbReference type="AlphaFoldDB" id="A0A5C7FJF4"/>
<evidence type="ECO:0000259" key="2">
    <source>
        <dbReference type="Pfam" id="PF19573"/>
    </source>
</evidence>
<feature type="chain" id="PRO_5022768945" description="DUF6089 domain-containing protein" evidence="1">
    <location>
        <begin position="24"/>
        <end position="288"/>
    </location>
</feature>
<keyword evidence="4" id="KW-1185">Reference proteome</keyword>
<evidence type="ECO:0000256" key="1">
    <source>
        <dbReference type="SAM" id="SignalP"/>
    </source>
</evidence>
<protein>
    <recommendedName>
        <fullName evidence="2">DUF6089 domain-containing protein</fullName>
    </recommendedName>
</protein>
<name>A0A5C7FJF4_9BACT</name>
<feature type="domain" description="DUF6089" evidence="2">
    <location>
        <begin position="8"/>
        <end position="143"/>
    </location>
</feature>
<dbReference type="Pfam" id="PF19573">
    <property type="entry name" value="DUF6089"/>
    <property type="match status" value="1"/>
</dbReference>